<dbReference type="AlphaFoldDB" id="A0AA88UK09"/>
<protein>
    <recommendedName>
        <fullName evidence="4">Bulb-type lectin domain-containing protein</fullName>
    </recommendedName>
</protein>
<feature type="domain" description="Bulb-type lectin" evidence="4">
    <location>
        <begin position="51"/>
        <end position="169"/>
    </location>
</feature>
<organism evidence="5 6">
    <name type="scientific">Escallonia rubra</name>
    <dbReference type="NCBI Taxonomy" id="112253"/>
    <lineage>
        <taxon>Eukaryota</taxon>
        <taxon>Viridiplantae</taxon>
        <taxon>Streptophyta</taxon>
        <taxon>Embryophyta</taxon>
        <taxon>Tracheophyta</taxon>
        <taxon>Spermatophyta</taxon>
        <taxon>Magnoliopsida</taxon>
        <taxon>eudicotyledons</taxon>
        <taxon>Gunneridae</taxon>
        <taxon>Pentapetalae</taxon>
        <taxon>asterids</taxon>
        <taxon>campanulids</taxon>
        <taxon>Escalloniales</taxon>
        <taxon>Escalloniaceae</taxon>
        <taxon>Escallonia</taxon>
    </lineage>
</organism>
<dbReference type="PANTHER" id="PTHR47976">
    <property type="entry name" value="G-TYPE LECTIN S-RECEPTOR-LIKE SERINE/THREONINE-PROTEIN KINASE SD2-5"/>
    <property type="match status" value="1"/>
</dbReference>
<gene>
    <name evidence="5" type="ORF">RJ640_013372</name>
</gene>
<evidence type="ECO:0000313" key="5">
    <source>
        <dbReference type="EMBL" id="KAK2984946.1"/>
    </source>
</evidence>
<dbReference type="Proteomes" id="UP001187471">
    <property type="component" value="Unassembled WGS sequence"/>
</dbReference>
<evidence type="ECO:0000256" key="2">
    <source>
        <dbReference type="ARBA" id="ARBA00023157"/>
    </source>
</evidence>
<evidence type="ECO:0000256" key="3">
    <source>
        <dbReference type="ARBA" id="ARBA00023180"/>
    </source>
</evidence>
<dbReference type="PROSITE" id="PS50927">
    <property type="entry name" value="BULB_LECTIN"/>
    <property type="match status" value="1"/>
</dbReference>
<dbReference type="InterPro" id="IPR051343">
    <property type="entry name" value="G-type_lectin_kinases/EP1-like"/>
</dbReference>
<dbReference type="InterPro" id="IPR000858">
    <property type="entry name" value="S_locus_glycoprot_dom"/>
</dbReference>
<dbReference type="InterPro" id="IPR036426">
    <property type="entry name" value="Bulb-type_lectin_dom_sf"/>
</dbReference>
<sequence>MDRRGPLISFKDYPLANLSTSWATEEDVSRFRDGSLLKPVLLNNSNTFFIDNSSMSFPAVGCGFYGNASGYGENSISFVIFAIKATVDSIFTSGNPPKIIWSANRYNPVKRNATLRFTSKGDLVLRDIDDKVAWSTNTSGKSVIGTRNNLAGNLMLYDSNNSIIWQSFGHPTETWLPGQKLSSGQRLIASASTTNWTVGPFYLSLSNSNLYAFIEATPPQIYGQVFHGGNSSASFKNGRFDLIQDEYNSTMVLYVSETNNFQYLRLDSDGHLRVYQWVKGVEVVTDDILTGSLGDCAYPLSCGNYGICSNGQCSCPVGNDRDTNYFRQMDFRQPSLGCVEVTQMS</sequence>
<accession>A0AA88UK09</accession>
<dbReference type="PANTHER" id="PTHR47976:SF66">
    <property type="entry name" value="G-TYPE LECTIN S-RECEPTOR-LIKE SERINE_THREONINE-PROTEIN KINASE SD2-5"/>
    <property type="match status" value="1"/>
</dbReference>
<dbReference type="SMART" id="SM00108">
    <property type="entry name" value="B_lectin"/>
    <property type="match status" value="1"/>
</dbReference>
<keyword evidence="3" id="KW-0325">Glycoprotein</keyword>
<keyword evidence="2" id="KW-1015">Disulfide bond</keyword>
<dbReference type="CDD" id="cd00028">
    <property type="entry name" value="B_lectin"/>
    <property type="match status" value="1"/>
</dbReference>
<comment type="caution">
    <text evidence="5">The sequence shown here is derived from an EMBL/GenBank/DDBJ whole genome shotgun (WGS) entry which is preliminary data.</text>
</comment>
<dbReference type="Pfam" id="PF01453">
    <property type="entry name" value="B_lectin"/>
    <property type="match status" value="1"/>
</dbReference>
<keyword evidence="1" id="KW-0732">Signal</keyword>
<dbReference type="Gene3D" id="2.90.10.30">
    <property type="match status" value="1"/>
</dbReference>
<dbReference type="EMBL" id="JAVXUO010001205">
    <property type="protein sequence ID" value="KAK2984946.1"/>
    <property type="molecule type" value="Genomic_DNA"/>
</dbReference>
<dbReference type="FunFam" id="2.90.10.30:FF:000003">
    <property type="entry name" value="Os04g0303100 protein"/>
    <property type="match status" value="1"/>
</dbReference>
<keyword evidence="6" id="KW-1185">Reference proteome</keyword>
<name>A0AA88UK09_9ASTE</name>
<evidence type="ECO:0000259" key="4">
    <source>
        <dbReference type="PROSITE" id="PS50927"/>
    </source>
</evidence>
<dbReference type="InterPro" id="IPR001480">
    <property type="entry name" value="Bulb-type_lectin_dom"/>
</dbReference>
<proteinExistence type="predicted"/>
<dbReference type="GO" id="GO:0048544">
    <property type="term" value="P:recognition of pollen"/>
    <property type="evidence" value="ECO:0007669"/>
    <property type="project" value="InterPro"/>
</dbReference>
<reference evidence="5" key="1">
    <citation type="submission" date="2022-12" db="EMBL/GenBank/DDBJ databases">
        <title>Draft genome assemblies for two species of Escallonia (Escalloniales).</title>
        <authorList>
            <person name="Chanderbali A."/>
            <person name="Dervinis C."/>
            <person name="Anghel I."/>
            <person name="Soltis D."/>
            <person name="Soltis P."/>
            <person name="Zapata F."/>
        </authorList>
    </citation>
    <scope>NUCLEOTIDE SEQUENCE</scope>
    <source>
        <strain evidence="5">UCBG92.1500</strain>
        <tissue evidence="5">Leaf</tissue>
    </source>
</reference>
<evidence type="ECO:0000256" key="1">
    <source>
        <dbReference type="ARBA" id="ARBA00022729"/>
    </source>
</evidence>
<evidence type="ECO:0000313" key="6">
    <source>
        <dbReference type="Proteomes" id="UP001187471"/>
    </source>
</evidence>
<dbReference type="Pfam" id="PF00954">
    <property type="entry name" value="S_locus_glycop"/>
    <property type="match status" value="1"/>
</dbReference>
<dbReference type="SUPFAM" id="SSF51110">
    <property type="entry name" value="alpha-D-mannose-specific plant lectins"/>
    <property type="match status" value="1"/>
</dbReference>